<reference evidence="4" key="1">
    <citation type="journal article" date="2023" name="Commun. Biol.">
        <title>Genome analysis of Parmales, the sister group of diatoms, reveals the evolutionary specialization of diatoms from phago-mixotrophs to photoautotrophs.</title>
        <authorList>
            <person name="Ban H."/>
            <person name="Sato S."/>
            <person name="Yoshikawa S."/>
            <person name="Yamada K."/>
            <person name="Nakamura Y."/>
            <person name="Ichinomiya M."/>
            <person name="Sato N."/>
            <person name="Blanc-Mathieu R."/>
            <person name="Endo H."/>
            <person name="Kuwata A."/>
            <person name="Ogata H."/>
        </authorList>
    </citation>
    <scope>NUCLEOTIDE SEQUENCE [LARGE SCALE GENOMIC DNA]</scope>
    <source>
        <strain evidence="4">NIES 3700</strain>
    </source>
</reference>
<feature type="region of interest" description="Disordered" evidence="1">
    <location>
        <begin position="1"/>
        <end position="27"/>
    </location>
</feature>
<dbReference type="OrthoDB" id="10358199at2759"/>
<proteinExistence type="predicted"/>
<dbReference type="PANTHER" id="PTHR34730">
    <property type="entry name" value="UNNAMED PRODUCT"/>
    <property type="match status" value="1"/>
</dbReference>
<keyword evidence="2" id="KW-1133">Transmembrane helix</keyword>
<protein>
    <submittedName>
        <fullName evidence="3">Uncharacterized protein</fullName>
    </submittedName>
</protein>
<evidence type="ECO:0000313" key="3">
    <source>
        <dbReference type="EMBL" id="GMH81045.1"/>
    </source>
</evidence>
<evidence type="ECO:0000256" key="2">
    <source>
        <dbReference type="SAM" id="Phobius"/>
    </source>
</evidence>
<feature type="transmembrane region" description="Helical" evidence="2">
    <location>
        <begin position="330"/>
        <end position="351"/>
    </location>
</feature>
<evidence type="ECO:0000313" key="4">
    <source>
        <dbReference type="Proteomes" id="UP001165122"/>
    </source>
</evidence>
<keyword evidence="2" id="KW-0472">Membrane</keyword>
<feature type="transmembrane region" description="Helical" evidence="2">
    <location>
        <begin position="298"/>
        <end position="318"/>
    </location>
</feature>
<organism evidence="3 4">
    <name type="scientific">Triparma laevis f. longispina</name>
    <dbReference type="NCBI Taxonomy" id="1714387"/>
    <lineage>
        <taxon>Eukaryota</taxon>
        <taxon>Sar</taxon>
        <taxon>Stramenopiles</taxon>
        <taxon>Ochrophyta</taxon>
        <taxon>Bolidophyceae</taxon>
        <taxon>Parmales</taxon>
        <taxon>Triparmaceae</taxon>
        <taxon>Triparma</taxon>
    </lineage>
</organism>
<dbReference type="AlphaFoldDB" id="A0A9W7B3Y0"/>
<feature type="transmembrane region" description="Helical" evidence="2">
    <location>
        <begin position="45"/>
        <end position="68"/>
    </location>
</feature>
<comment type="caution">
    <text evidence="3">The sequence shown here is derived from an EMBL/GenBank/DDBJ whole genome shotgun (WGS) entry which is preliminary data.</text>
</comment>
<dbReference type="EMBL" id="BRXW01001052">
    <property type="protein sequence ID" value="GMH81045.1"/>
    <property type="molecule type" value="Genomic_DNA"/>
</dbReference>
<name>A0A9W7B3Y0_9STRA</name>
<accession>A0A9W7B3Y0</accession>
<feature type="transmembrane region" description="Helical" evidence="2">
    <location>
        <begin position="388"/>
        <end position="407"/>
    </location>
</feature>
<keyword evidence="4" id="KW-1185">Reference proteome</keyword>
<evidence type="ECO:0000256" key="1">
    <source>
        <dbReference type="SAM" id="MobiDB-lite"/>
    </source>
</evidence>
<dbReference type="Proteomes" id="UP001165122">
    <property type="component" value="Unassembled WGS sequence"/>
</dbReference>
<sequence length="486" mass="55091">MSTPPNPLYSSTSTPSSRPTSSTTPTLSTLSNYHHLPPLFPRIPLLPIFLQLTHIILLILSLVLNWSLTYVTFTGTIPGSDNLYPSTFWTNVNNFLDSGALPLAVLLIVAGVVQPIIKSLALIYTTLLLIIKKKPVRPFLKTSQLITSKYTIISSNVGAVLLTCVTIKFDLTARETAEAVTDTDFGTAACLLGTLVSIFCWCFFEDPLLREEGGRKKIVDLGKKHNVKFKFYMFILSCLTFMCLIPGLSLEVAEFTYKGVMEDFVDEKTRRCNFWDFGINLWDYTPSTAYALLFSGCYWLNNVLFPLLTYILASLHYFTSFHVPSKLYKLSFAMSMLDGVLIAVGFSVLQIEMVSRWIFDDSISICDELKQDTDDDCLVIEGAFGRGFWWFAAGSILWNIYCGVLMYKITRRQNLTYVANEEREEVIKKILGDKARRELSHEERVEWEKKERERLLGSFDGTEGLEEELLGGKGVDEFFKVKNEFV</sequence>
<feature type="compositionally biased region" description="Low complexity" evidence="1">
    <location>
        <begin position="8"/>
        <end position="27"/>
    </location>
</feature>
<feature type="transmembrane region" description="Helical" evidence="2">
    <location>
        <begin position="103"/>
        <end position="131"/>
    </location>
</feature>
<dbReference type="PANTHER" id="PTHR34730:SF1">
    <property type="entry name" value="PARAQUAT-INDUCIBLE PROTEIN A"/>
    <property type="match status" value="1"/>
</dbReference>
<feature type="transmembrane region" description="Helical" evidence="2">
    <location>
        <begin position="229"/>
        <end position="248"/>
    </location>
</feature>
<keyword evidence="2" id="KW-0812">Transmembrane</keyword>
<gene>
    <name evidence="3" type="ORF">TrLO_g8995</name>
</gene>